<comment type="caution">
    <text evidence="9">The sequence shown here is derived from an EMBL/GenBank/DDBJ whole genome shotgun (WGS) entry which is preliminary data.</text>
</comment>
<dbReference type="GO" id="GO:0030552">
    <property type="term" value="F:cAMP binding"/>
    <property type="evidence" value="ECO:0007669"/>
    <property type="project" value="UniProtKB-KW"/>
</dbReference>
<dbReference type="GO" id="GO:0005516">
    <property type="term" value="F:calmodulin binding"/>
    <property type="evidence" value="ECO:0007669"/>
    <property type="project" value="UniProtKB-KW"/>
</dbReference>
<protein>
    <recommendedName>
        <fullName evidence="8">Cyclic nucleotide-binding domain-containing protein</fullName>
    </recommendedName>
</protein>
<feature type="transmembrane region" description="Helical" evidence="7">
    <location>
        <begin position="334"/>
        <end position="358"/>
    </location>
</feature>
<keyword evidence="4" id="KW-0406">Ion transport</keyword>
<reference evidence="10" key="1">
    <citation type="journal article" date="2019" name="Gigascience">
        <title>De novo genome assembly of the endangered Acer yangbiense, a plant species with extremely small populations endemic to Yunnan Province, China.</title>
        <authorList>
            <person name="Yang J."/>
            <person name="Wariss H.M."/>
            <person name="Tao L."/>
            <person name="Zhang R."/>
            <person name="Yun Q."/>
            <person name="Hollingsworth P."/>
            <person name="Dao Z."/>
            <person name="Luo G."/>
            <person name="Guo H."/>
            <person name="Ma Y."/>
            <person name="Sun W."/>
        </authorList>
    </citation>
    <scope>NUCLEOTIDE SEQUENCE [LARGE SCALE GENOMIC DNA]</scope>
    <source>
        <strain evidence="10">cv. Malutang</strain>
    </source>
</reference>
<evidence type="ECO:0000313" key="9">
    <source>
        <dbReference type="EMBL" id="TXG71192.1"/>
    </source>
</evidence>
<keyword evidence="2" id="KW-0112">Calmodulin-binding</keyword>
<keyword evidence="4" id="KW-0813">Transport</keyword>
<feature type="region of interest" description="Disordered" evidence="6">
    <location>
        <begin position="575"/>
        <end position="600"/>
    </location>
</feature>
<evidence type="ECO:0000256" key="7">
    <source>
        <dbReference type="SAM" id="Phobius"/>
    </source>
</evidence>
<feature type="transmembrane region" description="Helical" evidence="7">
    <location>
        <begin position="55"/>
        <end position="80"/>
    </location>
</feature>
<feature type="transmembrane region" description="Helical" evidence="7">
    <location>
        <begin position="209"/>
        <end position="228"/>
    </location>
</feature>
<keyword evidence="7" id="KW-1133">Transmembrane helix</keyword>
<feature type="transmembrane region" description="Helical" evidence="7">
    <location>
        <begin position="169"/>
        <end position="189"/>
    </location>
</feature>
<evidence type="ECO:0000256" key="5">
    <source>
        <dbReference type="ARBA" id="ARBA00023303"/>
    </source>
</evidence>
<feature type="transmembrane region" description="Helical" evidence="7">
    <location>
        <begin position="129"/>
        <end position="149"/>
    </location>
</feature>
<keyword evidence="7" id="KW-0472">Membrane</keyword>
<dbReference type="InterPro" id="IPR018490">
    <property type="entry name" value="cNMP-bd_dom_sf"/>
</dbReference>
<dbReference type="InterPro" id="IPR000595">
    <property type="entry name" value="cNMP-bd_dom"/>
</dbReference>
<dbReference type="Gene3D" id="2.60.120.10">
    <property type="entry name" value="Jelly Rolls"/>
    <property type="match status" value="1"/>
</dbReference>
<dbReference type="CDD" id="cd00038">
    <property type="entry name" value="CAP_ED"/>
    <property type="match status" value="1"/>
</dbReference>
<keyword evidence="4" id="KW-1071">Ligand-gated ion channel</keyword>
<keyword evidence="1" id="KW-0140">cGMP</keyword>
<feature type="region of interest" description="Disordered" evidence="6">
    <location>
        <begin position="1"/>
        <end position="21"/>
    </location>
</feature>
<dbReference type="PANTHER" id="PTHR45651">
    <property type="entry name" value="CYCLIC NUCLEOTIDE-GATED ION CHANNEL 15-RELATED-RELATED"/>
    <property type="match status" value="1"/>
</dbReference>
<keyword evidence="10" id="KW-1185">Reference proteome</keyword>
<dbReference type="GO" id="GO:0034220">
    <property type="term" value="P:monoatomic ion transmembrane transport"/>
    <property type="evidence" value="ECO:0007669"/>
    <property type="project" value="UniProtKB-KW"/>
</dbReference>
<evidence type="ECO:0000256" key="4">
    <source>
        <dbReference type="ARBA" id="ARBA00023286"/>
    </source>
</evidence>
<dbReference type="OrthoDB" id="1620308at2759"/>
<keyword evidence="5" id="KW-0407">Ion channel</keyword>
<evidence type="ECO:0000256" key="3">
    <source>
        <dbReference type="ARBA" id="ARBA00022992"/>
    </source>
</evidence>
<dbReference type="Gene3D" id="1.10.287.630">
    <property type="entry name" value="Helix hairpin bin"/>
    <property type="match status" value="1"/>
</dbReference>
<feature type="transmembrane region" description="Helical" evidence="7">
    <location>
        <begin position="100"/>
        <end position="120"/>
    </location>
</feature>
<feature type="compositionally biased region" description="Low complexity" evidence="6">
    <location>
        <begin position="591"/>
        <end position="600"/>
    </location>
</feature>
<dbReference type="AlphaFoldDB" id="A0A5C7IS71"/>
<evidence type="ECO:0000313" key="10">
    <source>
        <dbReference type="Proteomes" id="UP000323000"/>
    </source>
</evidence>
<feature type="domain" description="Cyclic nucleotide-binding" evidence="8">
    <location>
        <begin position="438"/>
        <end position="517"/>
    </location>
</feature>
<dbReference type="GO" id="GO:0016020">
    <property type="term" value="C:membrane"/>
    <property type="evidence" value="ECO:0007669"/>
    <property type="project" value="UniProtKB-SubCell"/>
</dbReference>
<evidence type="ECO:0000259" key="8">
    <source>
        <dbReference type="PROSITE" id="PS50042"/>
    </source>
</evidence>
<gene>
    <name evidence="9" type="ORF">EZV62_006127</name>
</gene>
<name>A0A5C7IS71_9ROSI</name>
<dbReference type="Proteomes" id="UP000323000">
    <property type="component" value="Chromosome 2"/>
</dbReference>
<keyword evidence="3" id="KW-0547">Nucleotide-binding</keyword>
<dbReference type="InterPro" id="IPR014710">
    <property type="entry name" value="RmlC-like_jellyroll"/>
</dbReference>
<organism evidence="9 10">
    <name type="scientific">Acer yangbiense</name>
    <dbReference type="NCBI Taxonomy" id="1000413"/>
    <lineage>
        <taxon>Eukaryota</taxon>
        <taxon>Viridiplantae</taxon>
        <taxon>Streptophyta</taxon>
        <taxon>Embryophyta</taxon>
        <taxon>Tracheophyta</taxon>
        <taxon>Spermatophyta</taxon>
        <taxon>Magnoliopsida</taxon>
        <taxon>eudicotyledons</taxon>
        <taxon>Gunneridae</taxon>
        <taxon>Pentapetalae</taxon>
        <taxon>rosids</taxon>
        <taxon>malvids</taxon>
        <taxon>Sapindales</taxon>
        <taxon>Sapindaceae</taxon>
        <taxon>Hippocastanoideae</taxon>
        <taxon>Acereae</taxon>
        <taxon>Acer</taxon>
    </lineage>
</organism>
<evidence type="ECO:0000256" key="6">
    <source>
        <dbReference type="SAM" id="MobiDB-lite"/>
    </source>
</evidence>
<evidence type="ECO:0000256" key="2">
    <source>
        <dbReference type="ARBA" id="ARBA00022860"/>
    </source>
</evidence>
<sequence>MSQFENLEEGTSGQLPTGHRNGTNTVISGHIQRVTPENSSVEVHGKKILSKVWPWMNIFPLLWCANKISIDPFFLYAFVINYDKKCVEEDKKLSTVDGHLRPFSIFIICGSFVSLVRVGLLKKRLHRTICFLLLLIDLGSYFPYATPWLERLTMAIWPAYGLEKGPNFYAADLFLLQYFLTVIILYIMFTKATRTCATLARATWAKAAFNLLLYIHGGHVFGGLWYAFAIAKVIDCWMKACERYVSKYPSDSYFVCSLNSHSRDYKFINEICPIKNQNKTVYDFGIYHDALESGIVEMWNFPRRVLHCFRWGLQNLSGFGQNINQASTDAWENIFVISITIYGMVLFVFFIGNMQIYLQSQTNRSEMIRHKKQEIEQSKSFEKLPKNLQKQIKKYQPENWEETKGGVEFGNLFNNLPDDLRRNIQRELCLKLLKKVEEFRSWSEELLDELCDCAKPVSYAEHTEIVRRGSSIDEMLFLMQGKLRTNSLTKVNTGSAASPPRFEISINHLEDGEFCGEELVAWFQADLYSSNLPISTRTIQTIKKVDAFSLMSYDLQNVFIKHRTALSKSTQVQVPLAESQLPQAPPPPAESPAQQPASGI</sequence>
<dbReference type="PROSITE" id="PS50042">
    <property type="entry name" value="CNMP_BINDING_3"/>
    <property type="match status" value="1"/>
</dbReference>
<keyword evidence="3" id="KW-0142">cGMP-binding</keyword>
<keyword evidence="7" id="KW-0812">Transmembrane</keyword>
<dbReference type="PANTHER" id="PTHR45651:SF5">
    <property type="entry name" value="CYCLIC NUCLEOTIDE-GATED ION CHANNEL 1"/>
    <property type="match status" value="1"/>
</dbReference>
<accession>A0A5C7IS71</accession>
<dbReference type="GO" id="GO:0030553">
    <property type="term" value="F:cGMP binding"/>
    <property type="evidence" value="ECO:0007669"/>
    <property type="project" value="UniProtKB-KW"/>
</dbReference>
<dbReference type="EMBL" id="VAHF01000002">
    <property type="protein sequence ID" value="TXG71192.1"/>
    <property type="molecule type" value="Genomic_DNA"/>
</dbReference>
<evidence type="ECO:0000256" key="1">
    <source>
        <dbReference type="ARBA" id="ARBA00022535"/>
    </source>
</evidence>
<dbReference type="SUPFAM" id="SSF51206">
    <property type="entry name" value="cAMP-binding domain-like"/>
    <property type="match status" value="1"/>
</dbReference>
<proteinExistence type="predicted"/>